<evidence type="ECO:0000313" key="1">
    <source>
        <dbReference type="EMBL" id="CAD7574108.1"/>
    </source>
</evidence>
<name>A0A7R9J7G6_TIMCA</name>
<proteinExistence type="predicted"/>
<accession>A0A7R9J7G6</accession>
<gene>
    <name evidence="1" type="ORF">TCMB3V08_LOCUS6728</name>
</gene>
<reference evidence="1" key="1">
    <citation type="submission" date="2020-11" db="EMBL/GenBank/DDBJ databases">
        <authorList>
            <person name="Tran Van P."/>
        </authorList>
    </citation>
    <scope>NUCLEOTIDE SEQUENCE</scope>
</reference>
<sequence>MEKLKRSLPSLPPHGLISGTIRALESTFGIPQLPAACDVAAGGRRGLPLADDNSERDYCADAAVAALTGNLDPSVLAAMDKDALKKQIENMKYQATMERWPLSKSIAADSRKVLTKCYLCKSGRYLRHDLPIPVKPYETDVFIHMATDVGL</sequence>
<organism evidence="1">
    <name type="scientific">Timema californicum</name>
    <name type="common">California timema</name>
    <name type="synonym">Walking stick</name>
    <dbReference type="NCBI Taxonomy" id="61474"/>
    <lineage>
        <taxon>Eukaryota</taxon>
        <taxon>Metazoa</taxon>
        <taxon>Ecdysozoa</taxon>
        <taxon>Arthropoda</taxon>
        <taxon>Hexapoda</taxon>
        <taxon>Insecta</taxon>
        <taxon>Pterygota</taxon>
        <taxon>Neoptera</taxon>
        <taxon>Polyneoptera</taxon>
        <taxon>Phasmatodea</taxon>
        <taxon>Timematodea</taxon>
        <taxon>Timematoidea</taxon>
        <taxon>Timematidae</taxon>
        <taxon>Timema</taxon>
    </lineage>
</organism>
<protein>
    <submittedName>
        <fullName evidence="1">(California timema) hypothetical protein</fullName>
    </submittedName>
</protein>
<dbReference type="AlphaFoldDB" id="A0A7R9J7G6"/>
<dbReference type="EMBL" id="OE182098">
    <property type="protein sequence ID" value="CAD7574108.1"/>
    <property type="molecule type" value="Genomic_DNA"/>
</dbReference>